<keyword evidence="5" id="KW-0007">Acetylation</keyword>
<evidence type="ECO:0000256" key="8">
    <source>
        <dbReference type="ARBA" id="ARBA00034078"/>
    </source>
</evidence>
<keyword evidence="1" id="KW-0597">Phosphoprotein</keyword>
<accession>A0A8B9YVU9</accession>
<evidence type="ECO:0000256" key="4">
    <source>
        <dbReference type="ARBA" id="ARBA00022737"/>
    </source>
</evidence>
<evidence type="ECO:0000259" key="10">
    <source>
        <dbReference type="PROSITE" id="PS51296"/>
    </source>
</evidence>
<dbReference type="InterPro" id="IPR054716">
    <property type="entry name" value="Sol_Rieske_ferrdox_dom"/>
</dbReference>
<evidence type="ECO:0000256" key="3">
    <source>
        <dbReference type="ARBA" id="ARBA00022723"/>
    </source>
</evidence>
<organism evidence="11 12">
    <name type="scientific">Buteo japonicus</name>
    <dbReference type="NCBI Taxonomy" id="224669"/>
    <lineage>
        <taxon>Eukaryota</taxon>
        <taxon>Metazoa</taxon>
        <taxon>Chordata</taxon>
        <taxon>Craniata</taxon>
        <taxon>Vertebrata</taxon>
        <taxon>Euteleostomi</taxon>
        <taxon>Archelosauria</taxon>
        <taxon>Archosauria</taxon>
        <taxon>Dinosauria</taxon>
        <taxon>Saurischia</taxon>
        <taxon>Theropoda</taxon>
        <taxon>Coelurosauria</taxon>
        <taxon>Aves</taxon>
        <taxon>Neognathae</taxon>
        <taxon>Neoaves</taxon>
        <taxon>Telluraves</taxon>
        <taxon>Accipitrimorphae</taxon>
        <taxon>Accipitriformes</taxon>
        <taxon>Accipitridae</taxon>
        <taxon>Accipitrinae</taxon>
        <taxon>Buteo</taxon>
    </lineage>
</organism>
<evidence type="ECO:0000256" key="5">
    <source>
        <dbReference type="ARBA" id="ARBA00022990"/>
    </source>
</evidence>
<evidence type="ECO:0000256" key="2">
    <source>
        <dbReference type="ARBA" id="ARBA00022714"/>
    </source>
</evidence>
<dbReference type="Gene3D" id="2.102.10.10">
    <property type="entry name" value="Rieske [2Fe-2S] iron-sulphur domain"/>
    <property type="match status" value="1"/>
</dbReference>
<keyword evidence="2" id="KW-0001">2Fe-2S</keyword>
<feature type="domain" description="Rieske" evidence="10">
    <location>
        <begin position="54"/>
        <end position="167"/>
    </location>
</feature>
<name>A0A8B9YVU9_9AVES</name>
<dbReference type="PANTHER" id="PTHR21496">
    <property type="entry name" value="FERREDOXIN-RELATED"/>
    <property type="match status" value="1"/>
</dbReference>
<dbReference type="Pfam" id="PF22543">
    <property type="entry name" value="Rieske_4"/>
    <property type="match status" value="1"/>
</dbReference>
<keyword evidence="6" id="KW-0408">Iron</keyword>
<evidence type="ECO:0000256" key="1">
    <source>
        <dbReference type="ARBA" id="ARBA00022553"/>
    </source>
</evidence>
<proteinExistence type="predicted"/>
<evidence type="ECO:0000313" key="12">
    <source>
        <dbReference type="Proteomes" id="UP000694555"/>
    </source>
</evidence>
<dbReference type="PANTHER" id="PTHR21496:SF0">
    <property type="entry name" value="RIESKE DOMAIN-CONTAINING PROTEIN"/>
    <property type="match status" value="1"/>
</dbReference>
<keyword evidence="12" id="KW-1185">Reference proteome</keyword>
<dbReference type="GO" id="GO:0051537">
    <property type="term" value="F:2 iron, 2 sulfur cluster binding"/>
    <property type="evidence" value="ECO:0007669"/>
    <property type="project" value="UniProtKB-KW"/>
</dbReference>
<dbReference type="SUPFAM" id="SSF50022">
    <property type="entry name" value="ISP domain"/>
    <property type="match status" value="1"/>
</dbReference>
<keyword evidence="3" id="KW-0479">Metal-binding</keyword>
<reference evidence="11" key="2">
    <citation type="submission" date="2025-09" db="UniProtKB">
        <authorList>
            <consortium name="Ensembl"/>
        </authorList>
    </citation>
    <scope>IDENTIFICATION</scope>
</reference>
<dbReference type="FunFam" id="2.102.10.10:FF:000009">
    <property type="entry name" value="Rieske Fe-S domain containing"/>
    <property type="match status" value="1"/>
</dbReference>
<dbReference type="InterPro" id="IPR017941">
    <property type="entry name" value="Rieske_2Fe-2S"/>
</dbReference>
<comment type="cofactor">
    <cofactor evidence="8">
        <name>[2Fe-2S] cluster</name>
        <dbReference type="ChEBI" id="CHEBI:190135"/>
    </cofactor>
</comment>
<protein>
    <recommendedName>
        <fullName evidence="9 10">Rieske domain-containing protein</fullName>
    </recommendedName>
</protein>
<keyword evidence="4" id="KW-0677">Repeat</keyword>
<evidence type="ECO:0000256" key="6">
    <source>
        <dbReference type="ARBA" id="ARBA00023004"/>
    </source>
</evidence>
<dbReference type="GO" id="GO:0046872">
    <property type="term" value="F:metal ion binding"/>
    <property type="evidence" value="ECO:0007669"/>
    <property type="project" value="UniProtKB-KW"/>
</dbReference>
<dbReference type="Ensembl" id="ENSBJAT00000000432.1">
    <property type="protein sequence ID" value="ENSBJAP00000000421.1"/>
    <property type="gene ID" value="ENSBJAG00000000373.1"/>
</dbReference>
<reference evidence="11" key="1">
    <citation type="submission" date="2025-08" db="UniProtKB">
        <authorList>
            <consortium name="Ensembl"/>
        </authorList>
    </citation>
    <scope>IDENTIFICATION</scope>
</reference>
<evidence type="ECO:0000256" key="7">
    <source>
        <dbReference type="ARBA" id="ARBA00023014"/>
    </source>
</evidence>
<keyword evidence="7" id="KW-0411">Iron-sulfur</keyword>
<dbReference type="Proteomes" id="UP000694555">
    <property type="component" value="Unplaced"/>
</dbReference>
<dbReference type="PROSITE" id="PS51296">
    <property type="entry name" value="RIESKE"/>
    <property type="match status" value="1"/>
</dbReference>
<evidence type="ECO:0000313" key="11">
    <source>
        <dbReference type="Ensembl" id="ENSBJAP00000000421.1"/>
    </source>
</evidence>
<dbReference type="InterPro" id="IPR036922">
    <property type="entry name" value="Rieske_2Fe-2S_sf"/>
</dbReference>
<dbReference type="CDD" id="cd03467">
    <property type="entry name" value="Rieske"/>
    <property type="match status" value="1"/>
</dbReference>
<evidence type="ECO:0000256" key="9">
    <source>
        <dbReference type="ARBA" id="ARBA00071952"/>
    </source>
</evidence>
<sequence>MGWLFLWDRDIHSTHRNPNMNCFISGFLNFLSFKDVDLCSSSTGAVEMEPDGLILIGKEDDIKKSGRVTAKVNGREVVVFYHEGKFHAMDSRCYHEGGPLRLGEIEDIDGQACIVCPWHKFKITLETGEGLYEGINPLEPSPTPQWQSKGVKQRIHKVTIDNGNVYVSPPDLSVSFDSDYFADKYKNSGDLAMEKQSNSQAAE</sequence>
<dbReference type="AlphaFoldDB" id="A0A8B9YVU9"/>